<comment type="caution">
    <text evidence="1">The sequence shown here is derived from an EMBL/GenBank/DDBJ whole genome shotgun (WGS) entry which is preliminary data.</text>
</comment>
<accession>A0ABU7E555</accession>
<protein>
    <submittedName>
        <fullName evidence="1">Uncharacterized protein</fullName>
    </submittedName>
</protein>
<sequence length="87" mass="10014">MNLVFVPQSFPRWKDRGNRNLLKSLQTPGQVKIKEYLVPHMQGGPHFSPNDRCQSGPARVMTRIRWWICSSSCVTRAGSVEEEEEDI</sequence>
<dbReference type="EMBL" id="JAHUTJ010044203">
    <property type="protein sequence ID" value="MED6281896.1"/>
    <property type="molecule type" value="Genomic_DNA"/>
</dbReference>
<name>A0ABU7E555_9TELE</name>
<reference evidence="1 2" key="1">
    <citation type="submission" date="2021-06" db="EMBL/GenBank/DDBJ databases">
        <authorList>
            <person name="Palmer J.M."/>
        </authorList>
    </citation>
    <scope>NUCLEOTIDE SEQUENCE [LARGE SCALE GENOMIC DNA]</scope>
    <source>
        <strain evidence="1 2">CL_MEX2019</strain>
        <tissue evidence="1">Muscle</tissue>
    </source>
</reference>
<organism evidence="1 2">
    <name type="scientific">Characodon lateralis</name>
    <dbReference type="NCBI Taxonomy" id="208331"/>
    <lineage>
        <taxon>Eukaryota</taxon>
        <taxon>Metazoa</taxon>
        <taxon>Chordata</taxon>
        <taxon>Craniata</taxon>
        <taxon>Vertebrata</taxon>
        <taxon>Euteleostomi</taxon>
        <taxon>Actinopterygii</taxon>
        <taxon>Neopterygii</taxon>
        <taxon>Teleostei</taxon>
        <taxon>Neoteleostei</taxon>
        <taxon>Acanthomorphata</taxon>
        <taxon>Ovalentaria</taxon>
        <taxon>Atherinomorphae</taxon>
        <taxon>Cyprinodontiformes</taxon>
        <taxon>Goodeidae</taxon>
        <taxon>Characodon</taxon>
    </lineage>
</organism>
<gene>
    <name evidence="1" type="ORF">CHARACLAT_026531</name>
</gene>
<dbReference type="Proteomes" id="UP001352852">
    <property type="component" value="Unassembled WGS sequence"/>
</dbReference>
<evidence type="ECO:0000313" key="2">
    <source>
        <dbReference type="Proteomes" id="UP001352852"/>
    </source>
</evidence>
<keyword evidence="2" id="KW-1185">Reference proteome</keyword>
<evidence type="ECO:0000313" key="1">
    <source>
        <dbReference type="EMBL" id="MED6281896.1"/>
    </source>
</evidence>
<proteinExistence type="predicted"/>